<reference evidence="3 4" key="1">
    <citation type="journal article" date="2024" name="IMA Fungus">
        <title>IMA Genome - F19 : A genome assembly and annotation guide to empower mycologists, including annotated draft genome sequences of Ceratocystis pirilliformis, Diaporthe australafricana, Fusarium ophioides, Paecilomyces lecythidis, and Sporothrix stenoceras.</title>
        <authorList>
            <person name="Aylward J."/>
            <person name="Wilson A.M."/>
            <person name="Visagie C.M."/>
            <person name="Spraker J."/>
            <person name="Barnes I."/>
            <person name="Buitendag C."/>
            <person name="Ceriani C."/>
            <person name="Del Mar Angel L."/>
            <person name="du Plessis D."/>
            <person name="Fuchs T."/>
            <person name="Gasser K."/>
            <person name="Kramer D."/>
            <person name="Li W."/>
            <person name="Munsamy K."/>
            <person name="Piso A."/>
            <person name="Price J.L."/>
            <person name="Sonnekus B."/>
            <person name="Thomas C."/>
            <person name="van der Nest A."/>
            <person name="van Dijk A."/>
            <person name="van Heerden A."/>
            <person name="van Vuuren N."/>
            <person name="Yilmaz N."/>
            <person name="Duong T.A."/>
            <person name="van der Merwe N.A."/>
            <person name="Wingfield M.J."/>
            <person name="Wingfield B.D."/>
        </authorList>
    </citation>
    <scope>NUCLEOTIDE SEQUENCE [LARGE SCALE GENOMIC DNA]</scope>
    <source>
        <strain evidence="3 4">CMW 18300</strain>
    </source>
</reference>
<sequence>MLPSIDPEGPPAPQANGALDPEPASSPPLRPTRTEELLRLRPLPPPGAAPPGPNNNKRKPLPRWLHARIKASTLLSRSRRLGTGNVVVLPFNKIAKLGVPANEIAAMRLVRANTSIPVPEILEVHDTEDDGTAHIVMSQVPGEDLEDALHKMTDAQVKAVVKELAGYLQQLRRLDRDPDDGDKTAAAIIGGAGSTRGYDNRLGSSAWGPFATAAEFHTYVRFGEPLEHWSHEPDVVAVHGKPEGAYKVRFSHADIAPRNVRVDKGGRITGIIDWEFAGWYPEYWEYVRMFYPGERPYLKGWFDAIEEEVGVEKYKAERKAEEIIWARAGPFGYD</sequence>
<dbReference type="EMBL" id="JAWRVE010000133">
    <property type="protein sequence ID" value="KAL1855216.1"/>
    <property type="molecule type" value="Genomic_DNA"/>
</dbReference>
<proteinExistence type="predicted"/>
<dbReference type="Gene3D" id="3.30.200.150">
    <property type="match status" value="1"/>
</dbReference>
<evidence type="ECO:0000313" key="3">
    <source>
        <dbReference type="EMBL" id="KAL1855216.1"/>
    </source>
</evidence>
<dbReference type="Gene3D" id="3.90.1200.10">
    <property type="match status" value="1"/>
</dbReference>
<evidence type="ECO:0000256" key="1">
    <source>
        <dbReference type="SAM" id="MobiDB-lite"/>
    </source>
</evidence>
<name>A0ABR3W7C8_9PEZI</name>
<comment type="caution">
    <text evidence="3">The sequence shown here is derived from an EMBL/GenBank/DDBJ whole genome shotgun (WGS) entry which is preliminary data.</text>
</comment>
<organism evidence="3 4">
    <name type="scientific">Diaporthe australafricana</name>
    <dbReference type="NCBI Taxonomy" id="127596"/>
    <lineage>
        <taxon>Eukaryota</taxon>
        <taxon>Fungi</taxon>
        <taxon>Dikarya</taxon>
        <taxon>Ascomycota</taxon>
        <taxon>Pezizomycotina</taxon>
        <taxon>Sordariomycetes</taxon>
        <taxon>Sordariomycetidae</taxon>
        <taxon>Diaporthales</taxon>
        <taxon>Diaporthaceae</taxon>
        <taxon>Diaporthe</taxon>
    </lineage>
</organism>
<dbReference type="InterPro" id="IPR011009">
    <property type="entry name" value="Kinase-like_dom_sf"/>
</dbReference>
<feature type="domain" description="Aminoglycoside phosphotransferase" evidence="2">
    <location>
        <begin position="101"/>
        <end position="309"/>
    </location>
</feature>
<accession>A0ABR3W7C8</accession>
<dbReference type="CDD" id="cd05120">
    <property type="entry name" value="APH_ChoK_like"/>
    <property type="match status" value="1"/>
</dbReference>
<dbReference type="PANTHER" id="PTHR21310:SF15">
    <property type="entry name" value="AMINOGLYCOSIDE PHOSPHOTRANSFERASE DOMAIN-CONTAINING PROTEIN"/>
    <property type="match status" value="1"/>
</dbReference>
<feature type="region of interest" description="Disordered" evidence="1">
    <location>
        <begin position="1"/>
        <end position="62"/>
    </location>
</feature>
<feature type="compositionally biased region" description="Pro residues" evidence="1">
    <location>
        <begin position="42"/>
        <end position="53"/>
    </location>
</feature>
<dbReference type="Pfam" id="PF01636">
    <property type="entry name" value="APH"/>
    <property type="match status" value="1"/>
</dbReference>
<dbReference type="InterPro" id="IPR051678">
    <property type="entry name" value="AGP_Transferase"/>
</dbReference>
<evidence type="ECO:0000313" key="4">
    <source>
        <dbReference type="Proteomes" id="UP001583177"/>
    </source>
</evidence>
<dbReference type="Proteomes" id="UP001583177">
    <property type="component" value="Unassembled WGS sequence"/>
</dbReference>
<gene>
    <name evidence="3" type="ORF">Daus18300_011217</name>
</gene>
<protein>
    <recommendedName>
        <fullName evidence="2">Aminoglycoside phosphotransferase domain-containing protein</fullName>
    </recommendedName>
</protein>
<evidence type="ECO:0000259" key="2">
    <source>
        <dbReference type="Pfam" id="PF01636"/>
    </source>
</evidence>
<dbReference type="SUPFAM" id="SSF56112">
    <property type="entry name" value="Protein kinase-like (PK-like)"/>
    <property type="match status" value="1"/>
</dbReference>
<dbReference type="PANTHER" id="PTHR21310">
    <property type="entry name" value="AMINOGLYCOSIDE PHOSPHOTRANSFERASE-RELATED-RELATED"/>
    <property type="match status" value="1"/>
</dbReference>
<dbReference type="InterPro" id="IPR002575">
    <property type="entry name" value="Aminoglycoside_PTrfase"/>
</dbReference>
<keyword evidence="4" id="KW-1185">Reference proteome</keyword>